<keyword evidence="4" id="KW-0812">Transmembrane</keyword>
<dbReference type="InterPro" id="IPR021852">
    <property type="entry name" value="DUF3456"/>
</dbReference>
<evidence type="ECO:0000256" key="1">
    <source>
        <dbReference type="ARBA" id="ARBA00007285"/>
    </source>
</evidence>
<dbReference type="Pfam" id="PF11938">
    <property type="entry name" value="DUF3456"/>
    <property type="match status" value="1"/>
</dbReference>
<organism evidence="6 7">
    <name type="scientific">Pocillopora damicornis</name>
    <name type="common">Cauliflower coral</name>
    <name type="synonym">Millepora damicornis</name>
    <dbReference type="NCBI Taxonomy" id="46731"/>
    <lineage>
        <taxon>Eukaryota</taxon>
        <taxon>Metazoa</taxon>
        <taxon>Cnidaria</taxon>
        <taxon>Anthozoa</taxon>
        <taxon>Hexacorallia</taxon>
        <taxon>Scleractinia</taxon>
        <taxon>Astrocoeniina</taxon>
        <taxon>Pocilloporidae</taxon>
        <taxon>Pocillopora</taxon>
    </lineage>
</organism>
<proteinExistence type="inferred from homology"/>
<accession>A0A3M6TK53</accession>
<evidence type="ECO:0000256" key="4">
    <source>
        <dbReference type="SAM" id="Phobius"/>
    </source>
</evidence>
<gene>
    <name evidence="6" type="ORF">pdam_00005545</name>
</gene>
<sequence>MWTNVCEGKGNHFKSAHSCFRMYLTASPLLFSSIYVLFVIRNILCEERIKVGPGADKEKKINPYITKFHQEANLRPTKCQVCRLLVTEFLEQMKKTNRREDVPRGYLLEDLDNQEKSIHYEKSELRLLDVLDNLCERMKLYRARPGPEFPYIKGAKSQLREVLEDMQEKSKVKLNYELPDEVVEDYTYEMGRLKFKCIHMLESHEDDITQWYLSSQKENLMDWLCVERILDENEQDCLNASTNMPEDYYSFIQDDKSTIPAPKPDIPMRDDKRWEL</sequence>
<comment type="caution">
    <text evidence="6">The sequence shown here is derived from an EMBL/GenBank/DDBJ whole genome shotgun (WGS) entry which is preliminary data.</text>
</comment>
<evidence type="ECO:0000313" key="7">
    <source>
        <dbReference type="Proteomes" id="UP000275408"/>
    </source>
</evidence>
<dbReference type="EMBL" id="RCHS01003444">
    <property type="protein sequence ID" value="RMX41760.1"/>
    <property type="molecule type" value="Genomic_DNA"/>
</dbReference>
<dbReference type="PANTHER" id="PTHR15382">
    <property type="entry name" value="CTG4A-RELATED"/>
    <property type="match status" value="1"/>
</dbReference>
<name>A0A3M6TK53_POCDA</name>
<dbReference type="OrthoDB" id="6020060at2759"/>
<dbReference type="STRING" id="46731.A0A3M6TK53"/>
<comment type="similarity">
    <text evidence="1">Belongs to the canopy family.</text>
</comment>
<feature type="domain" description="DUF3456" evidence="5">
    <location>
        <begin position="78"/>
        <end position="234"/>
    </location>
</feature>
<keyword evidence="2" id="KW-0732">Signal</keyword>
<keyword evidence="4" id="KW-1133">Transmembrane helix</keyword>
<evidence type="ECO:0000313" key="6">
    <source>
        <dbReference type="EMBL" id="RMX41760.1"/>
    </source>
</evidence>
<evidence type="ECO:0000256" key="2">
    <source>
        <dbReference type="ARBA" id="ARBA00022729"/>
    </source>
</evidence>
<feature type="region of interest" description="Disordered" evidence="3">
    <location>
        <begin position="256"/>
        <end position="276"/>
    </location>
</feature>
<evidence type="ECO:0000256" key="3">
    <source>
        <dbReference type="SAM" id="MobiDB-lite"/>
    </source>
</evidence>
<feature type="compositionally biased region" description="Basic and acidic residues" evidence="3">
    <location>
        <begin position="266"/>
        <end position="276"/>
    </location>
</feature>
<keyword evidence="4" id="KW-0472">Membrane</keyword>
<dbReference type="PANTHER" id="PTHR15382:SF8">
    <property type="entry name" value="CANOPY B"/>
    <property type="match status" value="1"/>
</dbReference>
<protein>
    <recommendedName>
        <fullName evidence="5">DUF3456 domain-containing protein</fullName>
    </recommendedName>
</protein>
<evidence type="ECO:0000259" key="5">
    <source>
        <dbReference type="Pfam" id="PF11938"/>
    </source>
</evidence>
<dbReference type="AlphaFoldDB" id="A0A3M6TK53"/>
<dbReference type="Proteomes" id="UP000275408">
    <property type="component" value="Unassembled WGS sequence"/>
</dbReference>
<reference evidence="6 7" key="1">
    <citation type="journal article" date="2018" name="Sci. Rep.">
        <title>Comparative analysis of the Pocillopora damicornis genome highlights role of immune system in coral evolution.</title>
        <authorList>
            <person name="Cunning R."/>
            <person name="Bay R.A."/>
            <person name="Gillette P."/>
            <person name="Baker A.C."/>
            <person name="Traylor-Knowles N."/>
        </authorList>
    </citation>
    <scope>NUCLEOTIDE SEQUENCE [LARGE SCALE GENOMIC DNA]</scope>
    <source>
        <strain evidence="6">RSMAS</strain>
        <tissue evidence="6">Whole animal</tissue>
    </source>
</reference>
<feature type="transmembrane region" description="Helical" evidence="4">
    <location>
        <begin position="20"/>
        <end position="40"/>
    </location>
</feature>
<keyword evidence="7" id="KW-1185">Reference proteome</keyword>